<dbReference type="Proteomes" id="UP001281614">
    <property type="component" value="Unassembled WGS sequence"/>
</dbReference>
<organism evidence="2 3">
    <name type="scientific">Colletotrichum kahawae</name>
    <name type="common">Coffee berry disease fungus</name>
    <dbReference type="NCBI Taxonomy" id="34407"/>
    <lineage>
        <taxon>Eukaryota</taxon>
        <taxon>Fungi</taxon>
        <taxon>Dikarya</taxon>
        <taxon>Ascomycota</taxon>
        <taxon>Pezizomycotina</taxon>
        <taxon>Sordariomycetes</taxon>
        <taxon>Hypocreomycetidae</taxon>
        <taxon>Glomerellales</taxon>
        <taxon>Glomerellaceae</taxon>
        <taxon>Colletotrichum</taxon>
        <taxon>Colletotrichum gloeosporioides species complex</taxon>
    </lineage>
</organism>
<proteinExistence type="predicted"/>
<protein>
    <submittedName>
        <fullName evidence="2">Uncharacterized protein</fullName>
    </submittedName>
</protein>
<feature type="compositionally biased region" description="Basic and acidic residues" evidence="1">
    <location>
        <begin position="72"/>
        <end position="81"/>
    </location>
</feature>
<reference evidence="2" key="1">
    <citation type="submission" date="2023-02" db="EMBL/GenBank/DDBJ databases">
        <title>Colletotrichum kahawae CIFC_Que2 genome sequencing and assembly.</title>
        <authorList>
            <person name="Baroncelli R."/>
        </authorList>
    </citation>
    <scope>NUCLEOTIDE SEQUENCE</scope>
    <source>
        <strain evidence="2">CIFC_Que2</strain>
    </source>
</reference>
<comment type="caution">
    <text evidence="2">The sequence shown here is derived from an EMBL/GenBank/DDBJ whole genome shotgun (WGS) entry which is preliminary data.</text>
</comment>
<evidence type="ECO:0000256" key="1">
    <source>
        <dbReference type="SAM" id="MobiDB-lite"/>
    </source>
</evidence>
<dbReference type="EMBL" id="VYYT01000184">
    <property type="protein sequence ID" value="KAK2759196.1"/>
    <property type="molecule type" value="Genomic_DNA"/>
</dbReference>
<feature type="compositionally biased region" description="Polar residues" evidence="1">
    <location>
        <begin position="58"/>
        <end position="71"/>
    </location>
</feature>
<feature type="region of interest" description="Disordered" evidence="1">
    <location>
        <begin position="58"/>
        <end position="81"/>
    </location>
</feature>
<accession>A0AAD9YEE6</accession>
<evidence type="ECO:0000313" key="3">
    <source>
        <dbReference type="Proteomes" id="UP001281614"/>
    </source>
</evidence>
<name>A0AAD9YEE6_COLKA</name>
<dbReference type="AlphaFoldDB" id="A0AAD9YEE6"/>
<keyword evidence="3" id="KW-1185">Reference proteome</keyword>
<sequence length="112" mass="12144">MSAFSATDDQEMANLLVLAAATNGQLQWTAEETSLSFSCTTRNNPSGHATTVHLHNYNQDVESGITNSPSEDGSRPRRESLPDTLLLDDLLCIETSSTPTSFELTLALENLD</sequence>
<evidence type="ECO:0000313" key="2">
    <source>
        <dbReference type="EMBL" id="KAK2759196.1"/>
    </source>
</evidence>
<gene>
    <name evidence="2" type="ORF">CKAH01_16739</name>
</gene>